<name>A0AC35UA53_9BILA</name>
<sequence>MEDSTNDKSAFSNVLNRKKLTRRVRTAINQGTKRLDGSGRSRNNKDACLAACKVPKPTIRNEAEEGASALNIVEEILSKDIHGITRDYLQFFKGRPNPAEYSSFLLPENRPKNRYRDILCLELSRVKLKDHKNDYIHANYVKTLKGEKTFIATQGPLEKTCADFWRMTFDEVEFIVMLCQFIEEGRTKCFKYYPNVVGQALAFGGYVVTCVKENETTDLNLKDLQLKVECEGVVKNIRHINWISWPDRLVPPLGDTIINVLNITRVSTKPIVVHCSAGIEKMNAQSNKYESSAVTGKELRAHRYGAIQTDLQYLFAHATIITYLMKNGKLDDNKSAGANRFLKTYQLIFEKLCAVVRVRKQITEDEQMA</sequence>
<reference evidence="2" key="1">
    <citation type="submission" date="2016-11" db="UniProtKB">
        <authorList>
            <consortium name="WormBaseParasite"/>
        </authorList>
    </citation>
    <scope>IDENTIFICATION</scope>
    <source>
        <strain evidence="2">KR3021</strain>
    </source>
</reference>
<dbReference type="WBParaSite" id="RSKR_0000942100.1">
    <property type="protein sequence ID" value="RSKR_0000942100.1"/>
    <property type="gene ID" value="RSKR_0000942100"/>
</dbReference>
<protein>
    <submittedName>
        <fullName evidence="2">Tyrosine-protein phosphatase domain-containing protein</fullName>
    </submittedName>
</protein>
<evidence type="ECO:0000313" key="2">
    <source>
        <dbReference type="WBParaSite" id="RSKR_0000942100.1"/>
    </source>
</evidence>
<dbReference type="Proteomes" id="UP000095286">
    <property type="component" value="Unplaced"/>
</dbReference>
<accession>A0AC35UA53</accession>
<evidence type="ECO:0000313" key="1">
    <source>
        <dbReference type="Proteomes" id="UP000095286"/>
    </source>
</evidence>
<proteinExistence type="predicted"/>
<organism evidence="1 2">
    <name type="scientific">Rhabditophanes sp. KR3021</name>
    <dbReference type="NCBI Taxonomy" id="114890"/>
    <lineage>
        <taxon>Eukaryota</taxon>
        <taxon>Metazoa</taxon>
        <taxon>Ecdysozoa</taxon>
        <taxon>Nematoda</taxon>
        <taxon>Chromadorea</taxon>
        <taxon>Rhabditida</taxon>
        <taxon>Tylenchina</taxon>
        <taxon>Panagrolaimomorpha</taxon>
        <taxon>Strongyloidoidea</taxon>
        <taxon>Alloionematidae</taxon>
        <taxon>Rhabditophanes</taxon>
    </lineage>
</organism>